<dbReference type="InParanoid" id="A0A1E1L8Q2"/>
<sequence length="320" mass="37076">MTRDELISIQYATRSPRHDFEKPFQIASSFPGEYTKSNIDFTHAVAEVIHDLRGSQDAYGIDSHGFAVIEHYSAMVDWSDKEAIERLYLPEVEKIMTAHLDNVNEVYFFNWRVRLFFPLYCLALAQRYYQKRKNRPYKDEGIQEIDMNDGSQYVLPADFVHFADLHKDHSPVNVVELVQRYMGARAVDLLRGRVRVINFWKPISPYPIQDAPLALCDGTSVTDADFMTADHVRMQIQGETRLLLYRPGFRWHYLSDQEEHEGYLIKIFDSLKSVPAQCKLKPNLDSGQWSDFQAINTFQPALTLPFNTAIFLLGVLQEKA</sequence>
<protein>
    <submittedName>
        <fullName evidence="2">Uncharacterized protein</fullName>
    </submittedName>
</protein>
<dbReference type="GO" id="GO:0016491">
    <property type="term" value="F:oxidoreductase activity"/>
    <property type="evidence" value="ECO:0007669"/>
    <property type="project" value="InterPro"/>
</dbReference>
<evidence type="ECO:0000313" key="2">
    <source>
        <dbReference type="EMBL" id="CZT06931.1"/>
    </source>
</evidence>
<comment type="similarity">
    <text evidence="1">Belongs to the asaB hydroxylase/desaturase family.</text>
</comment>
<reference evidence="3" key="1">
    <citation type="submission" date="2016-03" db="EMBL/GenBank/DDBJ databases">
        <authorList>
            <person name="Ploux O."/>
        </authorList>
    </citation>
    <scope>NUCLEOTIDE SEQUENCE [LARGE SCALE GENOMIC DNA]</scope>
    <source>
        <strain evidence="3">UK7</strain>
    </source>
</reference>
<dbReference type="STRING" id="914237.A0A1E1L8Q2"/>
<gene>
    <name evidence="2" type="ORF">RCO7_07146</name>
</gene>
<organism evidence="2 3">
    <name type="scientific">Rhynchosporium graminicola</name>
    <dbReference type="NCBI Taxonomy" id="2792576"/>
    <lineage>
        <taxon>Eukaryota</taxon>
        <taxon>Fungi</taxon>
        <taxon>Dikarya</taxon>
        <taxon>Ascomycota</taxon>
        <taxon>Pezizomycotina</taxon>
        <taxon>Leotiomycetes</taxon>
        <taxon>Helotiales</taxon>
        <taxon>Ploettnerulaceae</taxon>
        <taxon>Rhynchosporium</taxon>
    </lineage>
</organism>
<dbReference type="PANTHER" id="PTHR34598">
    <property type="entry name" value="BLL6449 PROTEIN"/>
    <property type="match status" value="1"/>
</dbReference>
<proteinExistence type="inferred from homology"/>
<dbReference type="EMBL" id="FJUW01000040">
    <property type="protein sequence ID" value="CZT06931.1"/>
    <property type="molecule type" value="Genomic_DNA"/>
</dbReference>
<dbReference type="Proteomes" id="UP000178129">
    <property type="component" value="Unassembled WGS sequence"/>
</dbReference>
<dbReference type="NCBIfam" id="NF041278">
    <property type="entry name" value="CmcJ_NvfI_EfuI"/>
    <property type="match status" value="1"/>
</dbReference>
<evidence type="ECO:0000313" key="3">
    <source>
        <dbReference type="Proteomes" id="UP000178129"/>
    </source>
</evidence>
<dbReference type="InterPro" id="IPR044053">
    <property type="entry name" value="AsaB-like"/>
</dbReference>
<evidence type="ECO:0000256" key="1">
    <source>
        <dbReference type="ARBA" id="ARBA00023604"/>
    </source>
</evidence>
<keyword evidence="3" id="KW-1185">Reference proteome</keyword>
<dbReference type="AlphaFoldDB" id="A0A1E1L8Q2"/>
<dbReference type="PANTHER" id="PTHR34598:SF3">
    <property type="entry name" value="OXIDOREDUCTASE AN1597"/>
    <property type="match status" value="1"/>
</dbReference>
<accession>A0A1E1L8Q2</accession>
<comment type="caution">
    <text evidence="2">The sequence shown here is derived from an EMBL/GenBank/DDBJ whole genome shotgun (WGS) entry which is preliminary data.</text>
</comment>
<name>A0A1E1L8Q2_9HELO</name>